<evidence type="ECO:0000313" key="2">
    <source>
        <dbReference type="EMBL" id="MBN8661114.1"/>
    </source>
</evidence>
<gene>
    <name evidence="2" type="ORF">J0M35_12170</name>
</gene>
<name>A0A8J7P8H2_9BACT</name>
<dbReference type="Proteomes" id="UP000664277">
    <property type="component" value="Unassembled WGS sequence"/>
</dbReference>
<evidence type="ECO:0000313" key="3">
    <source>
        <dbReference type="Proteomes" id="UP000664277"/>
    </source>
</evidence>
<accession>A0A8J7P8H2</accession>
<dbReference type="Gene3D" id="3.30.70.270">
    <property type="match status" value="1"/>
</dbReference>
<feature type="region of interest" description="Disordered" evidence="1">
    <location>
        <begin position="119"/>
        <end position="175"/>
    </location>
</feature>
<protein>
    <submittedName>
        <fullName evidence="2">Diguanylate cyclase</fullName>
    </submittedName>
</protein>
<sequence length="487" mass="51545">MPLQSTPRPSPYRALDFLSRVPALADIERLQMEALTTPAQNVQLPWIVSEPPCGYFMIASYGGTTGQAPKWALYKDNGKVREMLWVYQTHDTALIHNMLLCAFADQNLSPESHNTYAYFSGQNRSEGGAPSPNYSGSAGGTGAGSAGGTGDGSAGGTGAGSAGGTGAGSAGGTGAGSAGAESRLSVYQRHLRQIGVDERTVLQIVPLTAQEYVLATQDAIEVDVAIQFQMGKLMDGVNTLQEIVTALKLAPEVWIPIVYNVLRCGLAQRILTDVSSKAASAGGAAPVQAGSGTVTNPASQGAAVAKASEGSAISQRAIRSDDTEAKTIESLKRAIYSKATGLLSYPAFQMFLNKEFQRFESHRRPFSLILLRYVDESIELARDGGPLVTCLQTIIKHLTRADYLCHWGKSGLAILLPEVEKDDAKQLTLTLLNAISQFYLASLKGQSVPPPKYKIKIGSASVPDDGFSASTILLSAMENDAVVLELG</sequence>
<dbReference type="SUPFAM" id="SSF55073">
    <property type="entry name" value="Nucleotide cyclase"/>
    <property type="match status" value="1"/>
</dbReference>
<dbReference type="InterPro" id="IPR043128">
    <property type="entry name" value="Rev_trsase/Diguanyl_cyclase"/>
</dbReference>
<dbReference type="AlphaFoldDB" id="A0A8J7P8H2"/>
<proteinExistence type="predicted"/>
<dbReference type="EMBL" id="JAFLCK010000016">
    <property type="protein sequence ID" value="MBN8661114.1"/>
    <property type="molecule type" value="Genomic_DNA"/>
</dbReference>
<evidence type="ECO:0000256" key="1">
    <source>
        <dbReference type="SAM" id="MobiDB-lite"/>
    </source>
</evidence>
<dbReference type="InterPro" id="IPR029787">
    <property type="entry name" value="Nucleotide_cyclase"/>
</dbReference>
<feature type="compositionally biased region" description="Gly residues" evidence="1">
    <location>
        <begin position="137"/>
        <end position="175"/>
    </location>
</feature>
<comment type="caution">
    <text evidence="2">The sequence shown here is derived from an EMBL/GenBank/DDBJ whole genome shotgun (WGS) entry which is preliminary data.</text>
</comment>
<organism evidence="2 3">
    <name type="scientific">Candidatus Obscuribacter phosphatis</name>
    <dbReference type="NCBI Taxonomy" id="1906157"/>
    <lineage>
        <taxon>Bacteria</taxon>
        <taxon>Bacillati</taxon>
        <taxon>Candidatus Melainabacteria</taxon>
        <taxon>Candidatus Obscuribacterales</taxon>
        <taxon>Candidatus Obscuribacteraceae</taxon>
        <taxon>Candidatus Obscuribacter</taxon>
    </lineage>
</organism>
<reference evidence="2" key="1">
    <citation type="submission" date="2021-02" db="EMBL/GenBank/DDBJ databases">
        <title>Genome-Resolved Metagenomics of a Microbial Community Performing Photosynthetic Biological Nutrient Removal.</title>
        <authorList>
            <person name="Mcdaniel E.A."/>
        </authorList>
    </citation>
    <scope>NUCLEOTIDE SEQUENCE</scope>
    <source>
        <strain evidence="2">UWPOB_OBS1</strain>
    </source>
</reference>